<proteinExistence type="predicted"/>
<sequence>MLIVAVALIASGTVGIGSLVFALACLGMMAVMMFSMGGQRH</sequence>
<dbReference type="Proteomes" id="UP001066327">
    <property type="component" value="Unassembled WGS sequence"/>
</dbReference>
<feature type="transmembrane region" description="Helical" evidence="1">
    <location>
        <begin position="6"/>
        <end position="34"/>
    </location>
</feature>
<evidence type="ECO:0000313" key="5">
    <source>
        <dbReference type="Proteomes" id="UP001231166"/>
    </source>
</evidence>
<reference evidence="3" key="2">
    <citation type="submission" date="2023-07" db="EMBL/GenBank/DDBJ databases">
        <title>Genomic analysis of Rhodococcus opacus VOC-14 with glycol ethers degradation activity.</title>
        <authorList>
            <person name="Narkevich D.A."/>
            <person name="Hlushen A.M."/>
            <person name="Akhremchuk A.E."/>
            <person name="Sikolenko M.A."/>
            <person name="Valentovich L.N."/>
        </authorList>
    </citation>
    <scope>NUCLEOTIDE SEQUENCE</scope>
    <source>
        <strain evidence="3">VOC-14</strain>
        <plasmid evidence="3">pRho-VOC14-L</plasmid>
    </source>
</reference>
<evidence type="ECO:0000313" key="2">
    <source>
        <dbReference type="EMBL" id="MCZ4586076.1"/>
    </source>
</evidence>
<protein>
    <submittedName>
        <fullName evidence="3">Uncharacterized protein</fullName>
    </submittedName>
</protein>
<evidence type="ECO:0000256" key="1">
    <source>
        <dbReference type="SAM" id="Phobius"/>
    </source>
</evidence>
<keyword evidence="4" id="KW-1185">Reference proteome</keyword>
<dbReference type="AlphaFoldDB" id="A0AAX3YV44"/>
<dbReference type="EMBL" id="JAPWIS010000010">
    <property type="protein sequence ID" value="MCZ4586076.1"/>
    <property type="molecule type" value="Genomic_DNA"/>
</dbReference>
<name>A0AAX3YV44_RHOOP</name>
<evidence type="ECO:0000313" key="3">
    <source>
        <dbReference type="EMBL" id="WLF51984.1"/>
    </source>
</evidence>
<dbReference type="RefSeq" id="WP_269591528.1">
    <property type="nucleotide sequence ID" value="NZ_CP130956.1"/>
</dbReference>
<organism evidence="3 5">
    <name type="scientific">Rhodococcus opacus</name>
    <name type="common">Nocardia opaca</name>
    <dbReference type="NCBI Taxonomy" id="37919"/>
    <lineage>
        <taxon>Bacteria</taxon>
        <taxon>Bacillati</taxon>
        <taxon>Actinomycetota</taxon>
        <taxon>Actinomycetes</taxon>
        <taxon>Mycobacteriales</taxon>
        <taxon>Nocardiaceae</taxon>
        <taxon>Rhodococcus</taxon>
    </lineage>
</organism>
<accession>A0AAX3YV44</accession>
<gene>
    <name evidence="2" type="ORF">O4328_20700</name>
    <name evidence="3" type="ORF">Q5707_41715</name>
</gene>
<keyword evidence="1" id="KW-0472">Membrane</keyword>
<keyword evidence="1" id="KW-1133">Transmembrane helix</keyword>
<geneLocation type="plasmid" evidence="3 5">
    <name>pRho-VOC14-L</name>
</geneLocation>
<evidence type="ECO:0000313" key="4">
    <source>
        <dbReference type="Proteomes" id="UP001066327"/>
    </source>
</evidence>
<dbReference type="EMBL" id="CP130956">
    <property type="protein sequence ID" value="WLF51984.1"/>
    <property type="molecule type" value="Genomic_DNA"/>
</dbReference>
<keyword evidence="1" id="KW-0812">Transmembrane</keyword>
<reference evidence="2" key="1">
    <citation type="submission" date="2022-12" db="EMBL/GenBank/DDBJ databases">
        <authorList>
            <person name="Krivoruchko A.V."/>
            <person name="Elkin A."/>
        </authorList>
    </citation>
    <scope>NUCLEOTIDE SEQUENCE</scope>
    <source>
        <strain evidence="2">IEGM 249</strain>
    </source>
</reference>
<dbReference type="Proteomes" id="UP001231166">
    <property type="component" value="Plasmid pRho-VOC14-L"/>
</dbReference>
<keyword evidence="3" id="KW-0614">Plasmid</keyword>